<evidence type="ECO:0000313" key="2">
    <source>
        <dbReference type="EMBL" id="GAA2025893.1"/>
    </source>
</evidence>
<sequence>MSIPFTHTHGDRRYSGRSNLDRVERADGAPLVIALHGGTYTSEYFDIPGYSLLDRATERGIPVIALDRPNYVDSSPLESEDSIILANAAVLGDAIGSIWEQYGEASPGIVLLGHSIGGAVATAIAASAPSWPLLGLATSGCLVRVPQESRGAWESLPPIPMIDLPVPMKDQVMFGPAGTFADDMPAASHPSNTLVPKVELLDITGGWIGRRAEMCAQVDVPVYHRQGEFDALWVTDQGEVEQYRAGFTAAPTVDIELQLGSGHCIDFHSPSAEFQQGQLDFAREVAKAAVA</sequence>
<dbReference type="RefSeq" id="WP_344369373.1">
    <property type="nucleotide sequence ID" value="NZ_BAAAPW010000001.1"/>
</dbReference>
<dbReference type="InterPro" id="IPR000073">
    <property type="entry name" value="AB_hydrolase_1"/>
</dbReference>
<organism evidence="2 3">
    <name type="scientific">Agromyces tropicus</name>
    <dbReference type="NCBI Taxonomy" id="555371"/>
    <lineage>
        <taxon>Bacteria</taxon>
        <taxon>Bacillati</taxon>
        <taxon>Actinomycetota</taxon>
        <taxon>Actinomycetes</taxon>
        <taxon>Micrococcales</taxon>
        <taxon>Microbacteriaceae</taxon>
        <taxon>Agromyces</taxon>
    </lineage>
</organism>
<proteinExistence type="predicted"/>
<name>A0ABN2U1Y8_9MICO</name>
<evidence type="ECO:0000259" key="1">
    <source>
        <dbReference type="Pfam" id="PF12697"/>
    </source>
</evidence>
<dbReference type="SUPFAM" id="SSF53474">
    <property type="entry name" value="alpha/beta-Hydrolases"/>
    <property type="match status" value="1"/>
</dbReference>
<keyword evidence="2" id="KW-0378">Hydrolase</keyword>
<dbReference type="EMBL" id="BAAAPW010000001">
    <property type="protein sequence ID" value="GAA2025893.1"/>
    <property type="molecule type" value="Genomic_DNA"/>
</dbReference>
<dbReference type="Gene3D" id="3.40.50.1820">
    <property type="entry name" value="alpha/beta hydrolase"/>
    <property type="match status" value="1"/>
</dbReference>
<accession>A0ABN2U1Y8</accession>
<reference evidence="3" key="1">
    <citation type="journal article" date="2019" name="Int. J. Syst. Evol. Microbiol.">
        <title>The Global Catalogue of Microorganisms (GCM) 10K type strain sequencing project: providing services to taxonomists for standard genome sequencing and annotation.</title>
        <authorList>
            <consortium name="The Broad Institute Genomics Platform"/>
            <consortium name="The Broad Institute Genome Sequencing Center for Infectious Disease"/>
            <person name="Wu L."/>
            <person name="Ma J."/>
        </authorList>
    </citation>
    <scope>NUCLEOTIDE SEQUENCE [LARGE SCALE GENOMIC DNA]</scope>
    <source>
        <strain evidence="3">JCM 15672</strain>
    </source>
</reference>
<keyword evidence="3" id="KW-1185">Reference proteome</keyword>
<dbReference type="Proteomes" id="UP001501196">
    <property type="component" value="Unassembled WGS sequence"/>
</dbReference>
<evidence type="ECO:0000313" key="3">
    <source>
        <dbReference type="Proteomes" id="UP001501196"/>
    </source>
</evidence>
<protein>
    <submittedName>
        <fullName evidence="2">Alpha/beta hydrolase</fullName>
    </submittedName>
</protein>
<dbReference type="GO" id="GO:0016787">
    <property type="term" value="F:hydrolase activity"/>
    <property type="evidence" value="ECO:0007669"/>
    <property type="project" value="UniProtKB-KW"/>
</dbReference>
<dbReference type="InterPro" id="IPR029058">
    <property type="entry name" value="AB_hydrolase_fold"/>
</dbReference>
<gene>
    <name evidence="2" type="ORF">GCM10009819_06210</name>
</gene>
<feature type="domain" description="AB hydrolase-1" evidence="1">
    <location>
        <begin position="32"/>
        <end position="273"/>
    </location>
</feature>
<comment type="caution">
    <text evidence="2">The sequence shown here is derived from an EMBL/GenBank/DDBJ whole genome shotgun (WGS) entry which is preliminary data.</text>
</comment>
<dbReference type="Pfam" id="PF12697">
    <property type="entry name" value="Abhydrolase_6"/>
    <property type="match status" value="1"/>
</dbReference>